<dbReference type="Pfam" id="PF01594">
    <property type="entry name" value="AI-2E_transport"/>
    <property type="match status" value="1"/>
</dbReference>
<dbReference type="PANTHER" id="PTHR21716:SF53">
    <property type="entry name" value="PERMEASE PERM-RELATED"/>
    <property type="match status" value="1"/>
</dbReference>
<comment type="similarity">
    <text evidence="2">Belongs to the autoinducer-2 exporter (AI-2E) (TC 2.A.86) family.</text>
</comment>
<evidence type="ECO:0000256" key="2">
    <source>
        <dbReference type="ARBA" id="ARBA00009773"/>
    </source>
</evidence>
<feature type="region of interest" description="Disordered" evidence="8">
    <location>
        <begin position="462"/>
        <end position="541"/>
    </location>
</feature>
<reference evidence="10 11" key="1">
    <citation type="submission" date="2020-07" db="EMBL/GenBank/DDBJ databases">
        <title>Sequencing the genomes of 1000 actinobacteria strains.</title>
        <authorList>
            <person name="Klenk H.-P."/>
        </authorList>
    </citation>
    <scope>NUCLEOTIDE SEQUENCE [LARGE SCALE GENOMIC DNA]</scope>
    <source>
        <strain evidence="10 11">DSM 42178</strain>
    </source>
</reference>
<evidence type="ECO:0000256" key="4">
    <source>
        <dbReference type="ARBA" id="ARBA00022475"/>
    </source>
</evidence>
<dbReference type="EMBL" id="JACBZD010000002">
    <property type="protein sequence ID" value="NYI08033.1"/>
    <property type="molecule type" value="Genomic_DNA"/>
</dbReference>
<protein>
    <submittedName>
        <fullName evidence="10">Putative PurR-regulated permease PerM</fullName>
    </submittedName>
</protein>
<keyword evidence="5 9" id="KW-0812">Transmembrane</keyword>
<evidence type="ECO:0000256" key="3">
    <source>
        <dbReference type="ARBA" id="ARBA00022448"/>
    </source>
</evidence>
<gene>
    <name evidence="10" type="ORF">FHU37_005062</name>
</gene>
<dbReference type="GO" id="GO:0005886">
    <property type="term" value="C:plasma membrane"/>
    <property type="evidence" value="ECO:0007669"/>
    <property type="project" value="UniProtKB-SubCell"/>
</dbReference>
<evidence type="ECO:0000256" key="9">
    <source>
        <dbReference type="SAM" id="Phobius"/>
    </source>
</evidence>
<feature type="transmembrane region" description="Helical" evidence="9">
    <location>
        <begin position="316"/>
        <end position="343"/>
    </location>
</feature>
<proteinExistence type="inferred from homology"/>
<evidence type="ECO:0000313" key="10">
    <source>
        <dbReference type="EMBL" id="NYI08033.1"/>
    </source>
</evidence>
<feature type="transmembrane region" description="Helical" evidence="9">
    <location>
        <begin position="400"/>
        <end position="427"/>
    </location>
</feature>
<keyword evidence="4" id="KW-1003">Cell membrane</keyword>
<feature type="region of interest" description="Disordered" evidence="8">
    <location>
        <begin position="35"/>
        <end position="93"/>
    </location>
</feature>
<feature type="transmembrane region" description="Helical" evidence="9">
    <location>
        <begin position="247"/>
        <end position="269"/>
    </location>
</feature>
<evidence type="ECO:0000313" key="11">
    <source>
        <dbReference type="Proteomes" id="UP000567795"/>
    </source>
</evidence>
<evidence type="ECO:0000256" key="8">
    <source>
        <dbReference type="SAM" id="MobiDB-lite"/>
    </source>
</evidence>
<dbReference type="GO" id="GO:0055085">
    <property type="term" value="P:transmembrane transport"/>
    <property type="evidence" value="ECO:0007669"/>
    <property type="project" value="TreeGrafter"/>
</dbReference>
<dbReference type="AlphaFoldDB" id="A0A853A081"/>
<organism evidence="10 11">
    <name type="scientific">Allostreptomyces psammosilenae</name>
    <dbReference type="NCBI Taxonomy" id="1892865"/>
    <lineage>
        <taxon>Bacteria</taxon>
        <taxon>Bacillati</taxon>
        <taxon>Actinomycetota</taxon>
        <taxon>Actinomycetes</taxon>
        <taxon>Kitasatosporales</taxon>
        <taxon>Streptomycetaceae</taxon>
        <taxon>Allostreptomyces</taxon>
    </lineage>
</organism>
<feature type="compositionally biased region" description="Low complexity" evidence="8">
    <location>
        <begin position="46"/>
        <end position="74"/>
    </location>
</feature>
<dbReference type="Proteomes" id="UP000567795">
    <property type="component" value="Unassembled WGS sequence"/>
</dbReference>
<evidence type="ECO:0000256" key="6">
    <source>
        <dbReference type="ARBA" id="ARBA00022989"/>
    </source>
</evidence>
<name>A0A853A081_9ACTN</name>
<keyword evidence="6 9" id="KW-1133">Transmembrane helix</keyword>
<feature type="compositionally biased region" description="Gly residues" evidence="8">
    <location>
        <begin position="467"/>
        <end position="497"/>
    </location>
</feature>
<evidence type="ECO:0000256" key="5">
    <source>
        <dbReference type="ARBA" id="ARBA00022692"/>
    </source>
</evidence>
<comment type="caution">
    <text evidence="10">The sequence shown here is derived from an EMBL/GenBank/DDBJ whole genome shotgun (WGS) entry which is preliminary data.</text>
</comment>
<sequence>MARVGRFGSGLAAAIGAWAGARLERRRRELAGGYLRGIDEGEPGGDRPAAAARPDAGPYPAAADEAAGDHGAAPGREHGRPAAPGAPTPVRERAPAEAVPWGMRVTAEIAWRLVVIAAALYVLLRLITILQLVVLAFVVALLLAALLQPTVLRLRKLGIPRAPAAAITFIGGLSCVGLVGWFVGWQVEDNIDELTGRVQDAIEQLRDWMVSGPLHLTEQQLTDFVDQIGEAVGSNQERLTSFGVSTVAVAIDVLTGMVLAAFITFFLIYDGDRIWRWCVMLFPRGTHEALRGMGPRAWFTLTRYVRGTVMVAFIDALFIGVGIQILGVPLAVPLAVLIFLGAFVPLVGATVSGAVAVAVGLVTDGPVTALLVLAVVLGVQQIEGHLLQPLILGRAVKVHALAVVLAVSAGTLVAGIGGAVVAVPLVAVLNTCVLYLRAHYAGEVPHTATAVAPLEGALVRVGPPPTGGAGTAGGPRGAAGKGGAGGAGDAGGGGGTTTGPARPGEAPGGGTTGGVSGGASGGSERDTPSGGGRPAPPTDRE</sequence>
<dbReference type="RefSeq" id="WP_218904787.1">
    <property type="nucleotide sequence ID" value="NZ_JACBZD010000002.1"/>
</dbReference>
<accession>A0A853A081</accession>
<dbReference type="InterPro" id="IPR002549">
    <property type="entry name" value="AI-2E-like"/>
</dbReference>
<evidence type="ECO:0000256" key="1">
    <source>
        <dbReference type="ARBA" id="ARBA00004651"/>
    </source>
</evidence>
<feature type="transmembrane region" description="Helical" evidence="9">
    <location>
        <begin position="164"/>
        <end position="184"/>
    </location>
</feature>
<keyword evidence="11" id="KW-1185">Reference proteome</keyword>
<feature type="compositionally biased region" description="Gly residues" evidence="8">
    <location>
        <begin position="506"/>
        <end position="521"/>
    </location>
</feature>
<dbReference type="PANTHER" id="PTHR21716">
    <property type="entry name" value="TRANSMEMBRANE PROTEIN"/>
    <property type="match status" value="1"/>
</dbReference>
<keyword evidence="7 9" id="KW-0472">Membrane</keyword>
<keyword evidence="3" id="KW-0813">Transport</keyword>
<evidence type="ECO:0000256" key="7">
    <source>
        <dbReference type="ARBA" id="ARBA00023136"/>
    </source>
</evidence>
<comment type="subcellular location">
    <subcellularLocation>
        <location evidence="1">Cell membrane</location>
        <topology evidence="1">Multi-pass membrane protein</topology>
    </subcellularLocation>
</comment>